<keyword evidence="1" id="KW-0175">Coiled coil</keyword>
<name>A0A410T6F9_9CAUD</name>
<proteinExistence type="predicted"/>
<sequence length="369" mass="39842">MCKIRYDSAKVKARFDENGFLVDTPIVARVGVQTYYLPDGTERREFRPASEVFKPDSLASYQGKPITLGHVFVNSENAKEVVVGAVSGAAMREDSNVIVPLTVYDKESIEKAKSGEAGELSVGYSTVDIDSKGWGSNETGEYKLDGEYQSQGEIPSDWVRFDALQTEIKVNHVALVYHGRAGVAKLNFDAQQENPYTDSVDSIKEDVKEMVKIKLDGAQEFEIAPEVAAHIEAVKADSAKEKAKADALEAERDALKAKVDAMPAEIEKAVAKAKSDADALATLVAVAAEAGVKADGLDAKGIKVAYVKEVSGLDVSEKSDAYIDAAFDIAKESDKMAEVRKATTASDKSDGKDDVKVLNPRARLAKIKK</sequence>
<protein>
    <submittedName>
        <fullName evidence="2">Prohead protease</fullName>
    </submittedName>
</protein>
<dbReference type="Proteomes" id="UP000289271">
    <property type="component" value="Segment"/>
</dbReference>
<dbReference type="Pfam" id="PF09979">
    <property type="entry name" value="DUF2213"/>
    <property type="match status" value="1"/>
</dbReference>
<dbReference type="InterPro" id="IPR016913">
    <property type="entry name" value="UCP029215"/>
</dbReference>
<dbReference type="GO" id="GO:0008233">
    <property type="term" value="F:peptidase activity"/>
    <property type="evidence" value="ECO:0007669"/>
    <property type="project" value="UniProtKB-KW"/>
</dbReference>
<keyword evidence="3" id="KW-1185">Reference proteome</keyword>
<dbReference type="GO" id="GO:0006508">
    <property type="term" value="P:proteolysis"/>
    <property type="evidence" value="ECO:0007669"/>
    <property type="project" value="UniProtKB-KW"/>
</dbReference>
<keyword evidence="2" id="KW-0645">Protease</keyword>
<dbReference type="EMBL" id="MK372342">
    <property type="protein sequence ID" value="QAU04416.1"/>
    <property type="molecule type" value="Genomic_DNA"/>
</dbReference>
<dbReference type="RefSeq" id="YP_009824915.1">
    <property type="nucleotide sequence ID" value="NC_048208.1"/>
</dbReference>
<keyword evidence="2" id="KW-0378">Hydrolase</keyword>
<evidence type="ECO:0000256" key="1">
    <source>
        <dbReference type="SAM" id="Coils"/>
    </source>
</evidence>
<evidence type="ECO:0000313" key="3">
    <source>
        <dbReference type="Proteomes" id="UP000289271"/>
    </source>
</evidence>
<organism evidence="2 3">
    <name type="scientific">Escherichia phage vB_EcoS_IME542</name>
    <dbReference type="NCBI Taxonomy" id="2507711"/>
    <lineage>
        <taxon>Viruses</taxon>
        <taxon>Duplodnaviria</taxon>
        <taxon>Heunggongvirae</taxon>
        <taxon>Uroviricota</taxon>
        <taxon>Caudoviricetes</taxon>
        <taxon>Drexlerviridae</taxon>
        <taxon>Braunvirinae</taxon>
        <taxon>Christensenvirus</taxon>
        <taxon>Christensenvirus IME542</taxon>
    </lineage>
</organism>
<evidence type="ECO:0000313" key="2">
    <source>
        <dbReference type="EMBL" id="QAU04416.1"/>
    </source>
</evidence>
<dbReference type="KEGG" id="vg:55016498"/>
<dbReference type="PIRSF" id="PIRSF029215">
    <property type="entry name" value="UCP029215"/>
    <property type="match status" value="1"/>
</dbReference>
<feature type="coiled-coil region" evidence="1">
    <location>
        <begin position="231"/>
        <end position="265"/>
    </location>
</feature>
<dbReference type="GeneID" id="55016498"/>
<accession>A0A410T6F9</accession>
<reference evidence="2 3" key="1">
    <citation type="submission" date="2019-01" db="EMBL/GenBank/DDBJ databases">
        <title>The whole genome sequence of IME542.</title>
        <authorList>
            <person name="Li P."/>
            <person name="Tong Y."/>
            <person name="Wang J."/>
        </authorList>
    </citation>
    <scope>NUCLEOTIDE SEQUENCE [LARGE SCALE GENOMIC DNA]</scope>
</reference>